<organism evidence="2 3">
    <name type="scientific">Paenibacillus illinoisensis</name>
    <dbReference type="NCBI Taxonomy" id="59845"/>
    <lineage>
        <taxon>Bacteria</taxon>
        <taxon>Bacillati</taxon>
        <taxon>Bacillota</taxon>
        <taxon>Bacilli</taxon>
        <taxon>Bacillales</taxon>
        <taxon>Paenibacillaceae</taxon>
        <taxon>Paenibacillus</taxon>
    </lineage>
</organism>
<reference evidence="2 3" key="1">
    <citation type="submission" date="2024-11" db="EMBL/GenBank/DDBJ databases">
        <title>Identification and Characterization of a Novel Fosfomycin Bacillithiol Transferase FosB8 in Paenibacillus illinoisensis.</title>
        <authorList>
            <person name="Lu W."/>
        </authorList>
    </citation>
    <scope>NUCLEOTIDE SEQUENCE [LARGE SCALE GENOMIC DNA]</scope>
    <source>
        <strain evidence="2 3">WP77</strain>
    </source>
</reference>
<evidence type="ECO:0000313" key="3">
    <source>
        <dbReference type="Proteomes" id="UP001618531"/>
    </source>
</evidence>
<dbReference type="InterPro" id="IPR011737">
    <property type="entry name" value="CHP02206_TP0381"/>
</dbReference>
<feature type="transmembrane region" description="Helical" evidence="1">
    <location>
        <begin position="232"/>
        <end position="255"/>
    </location>
</feature>
<evidence type="ECO:0000313" key="2">
    <source>
        <dbReference type="EMBL" id="MFK0522613.1"/>
    </source>
</evidence>
<feature type="transmembrane region" description="Helical" evidence="1">
    <location>
        <begin position="128"/>
        <end position="148"/>
    </location>
</feature>
<protein>
    <submittedName>
        <fullName evidence="2">TIGR02206 family membrane protein</fullName>
    </submittedName>
</protein>
<gene>
    <name evidence="2" type="ORF">ACINKY_10455</name>
</gene>
<dbReference type="Proteomes" id="UP001618531">
    <property type="component" value="Unassembled WGS sequence"/>
</dbReference>
<keyword evidence="3" id="KW-1185">Reference proteome</keyword>
<name>A0ABW8HSJ2_9BACL</name>
<sequence length="271" mass="31012">MKNITFQGITVCDGKEKNMGYPRWLDPYDERPFIMFSNPHLWAIACTAMVIILLYLCRKHLRSWPERTRRVLRIVLAIFMIGCEVLLQLWYVYGGVWSVRTSLPLELCSLSLLLSAVLLLTRSRMLHSALLFAGIAGALMAIVTPNLGYTVPHFRFIQFFTAHACIILALLYMTWVEQLRPSWRSVVGSMVFVNVAALIVYGMDVLLEANYMFLRHKPETASVLDILGPYPLYILGEEVLAAVLFSLMYVLFFAIPERLKNRVKKERSSAV</sequence>
<dbReference type="NCBIfam" id="TIGR02206">
    <property type="entry name" value="intg_mem_TP0381"/>
    <property type="match status" value="1"/>
</dbReference>
<keyword evidence="1" id="KW-0812">Transmembrane</keyword>
<feature type="transmembrane region" description="Helical" evidence="1">
    <location>
        <begin position="185"/>
        <end position="203"/>
    </location>
</feature>
<comment type="caution">
    <text evidence="2">The sequence shown here is derived from an EMBL/GenBank/DDBJ whole genome shotgun (WGS) entry which is preliminary data.</text>
</comment>
<feature type="transmembrane region" description="Helical" evidence="1">
    <location>
        <begin position="154"/>
        <end position="173"/>
    </location>
</feature>
<evidence type="ECO:0000256" key="1">
    <source>
        <dbReference type="SAM" id="Phobius"/>
    </source>
</evidence>
<feature type="transmembrane region" description="Helical" evidence="1">
    <location>
        <begin position="40"/>
        <end position="58"/>
    </location>
</feature>
<feature type="transmembrane region" description="Helical" evidence="1">
    <location>
        <begin position="70"/>
        <end position="91"/>
    </location>
</feature>
<accession>A0ABW8HSJ2</accession>
<dbReference type="EMBL" id="JBIYSL010000002">
    <property type="protein sequence ID" value="MFK0522613.1"/>
    <property type="molecule type" value="Genomic_DNA"/>
</dbReference>
<feature type="transmembrane region" description="Helical" evidence="1">
    <location>
        <begin position="103"/>
        <end position="121"/>
    </location>
</feature>
<dbReference type="Pfam" id="PF14808">
    <property type="entry name" value="TMEM164"/>
    <property type="match status" value="1"/>
</dbReference>
<proteinExistence type="predicted"/>
<keyword evidence="1" id="KW-1133">Transmembrane helix</keyword>
<keyword evidence="1" id="KW-0472">Membrane</keyword>